<keyword evidence="10" id="KW-1185">Reference proteome</keyword>
<dbReference type="PANTHER" id="PTHR33991:SF1">
    <property type="entry name" value="DNA REPAIR PROTEIN RECO"/>
    <property type="match status" value="1"/>
</dbReference>
<keyword evidence="4 7" id="KW-0233">DNA recombination</keyword>
<evidence type="ECO:0000256" key="1">
    <source>
        <dbReference type="ARBA" id="ARBA00007452"/>
    </source>
</evidence>
<dbReference type="PANTHER" id="PTHR33991">
    <property type="entry name" value="DNA REPAIR PROTEIN RECO"/>
    <property type="match status" value="1"/>
</dbReference>
<dbReference type="InterPro" id="IPR003717">
    <property type="entry name" value="RecO"/>
</dbReference>
<evidence type="ECO:0000256" key="6">
    <source>
        <dbReference type="ARBA" id="ARBA00033409"/>
    </source>
</evidence>
<evidence type="ECO:0000313" key="10">
    <source>
        <dbReference type="Proteomes" id="UP000028700"/>
    </source>
</evidence>
<dbReference type="NCBIfam" id="TIGR00613">
    <property type="entry name" value="reco"/>
    <property type="match status" value="1"/>
</dbReference>
<dbReference type="EMBL" id="BBJM01000006">
    <property type="protein sequence ID" value="GAK47439.1"/>
    <property type="molecule type" value="Genomic_DNA"/>
</dbReference>
<protein>
    <recommendedName>
        <fullName evidence="2 7">DNA repair protein RecO</fullName>
    </recommendedName>
    <alternativeName>
        <fullName evidence="6 7">Recombination protein O</fullName>
    </alternativeName>
</protein>
<name>A0A081BHC1_9LACO</name>
<comment type="function">
    <text evidence="7">Involved in DNA repair and RecF pathway recombination.</text>
</comment>
<dbReference type="Proteomes" id="UP000028700">
    <property type="component" value="Unassembled WGS sequence"/>
</dbReference>
<evidence type="ECO:0000256" key="2">
    <source>
        <dbReference type="ARBA" id="ARBA00021310"/>
    </source>
</evidence>
<dbReference type="HAMAP" id="MF_00201">
    <property type="entry name" value="RecO"/>
    <property type="match status" value="1"/>
</dbReference>
<dbReference type="Gene3D" id="2.40.50.140">
    <property type="entry name" value="Nucleic acid-binding proteins"/>
    <property type="match status" value="1"/>
</dbReference>
<sequence>MAQRHKVTDFHGIIMYRKDYQERDLLVKMLTLEHGKKMFFVRGAKKRGFKLTGDILPFTYGHYVGDIREEGLSYVNASKATEHFSHISEDIFKNAYATYIMSLLDFAFPDSEPIPEWYDKLHAGMGLIDQGLDAAVIANIFEVQLLPVFGVQPELRGCVICGESKPPLDYSESYGGLLCPRHYHMDPRRLHLDQRTVFYLRQFSVLDLATLNSIAVKTETKKHLRRFLDQIYNDTVGVHPKSKRFIDQMNEWESPLTPDSD</sequence>
<dbReference type="GO" id="GO:0006310">
    <property type="term" value="P:DNA recombination"/>
    <property type="evidence" value="ECO:0007669"/>
    <property type="project" value="UniProtKB-UniRule"/>
</dbReference>
<evidence type="ECO:0000256" key="4">
    <source>
        <dbReference type="ARBA" id="ARBA00023172"/>
    </source>
</evidence>
<dbReference type="InterPro" id="IPR012340">
    <property type="entry name" value="NA-bd_OB-fold"/>
</dbReference>
<comment type="caution">
    <text evidence="9">The sequence shown here is derived from an EMBL/GenBank/DDBJ whole genome shotgun (WGS) entry which is preliminary data.</text>
</comment>
<dbReference type="InterPro" id="IPR042242">
    <property type="entry name" value="RecO_C"/>
</dbReference>
<organism evidence="9 10">
    <name type="scientific">Secundilactobacillus oryzae JCM 18671</name>
    <dbReference type="NCBI Taxonomy" id="1291743"/>
    <lineage>
        <taxon>Bacteria</taxon>
        <taxon>Bacillati</taxon>
        <taxon>Bacillota</taxon>
        <taxon>Bacilli</taxon>
        <taxon>Lactobacillales</taxon>
        <taxon>Lactobacillaceae</taxon>
        <taxon>Secundilactobacillus</taxon>
    </lineage>
</organism>
<evidence type="ECO:0000256" key="3">
    <source>
        <dbReference type="ARBA" id="ARBA00022763"/>
    </source>
</evidence>
<dbReference type="SUPFAM" id="SSF50249">
    <property type="entry name" value="Nucleic acid-binding proteins"/>
    <property type="match status" value="1"/>
</dbReference>
<dbReference type="AlphaFoldDB" id="A0A081BHC1"/>
<dbReference type="Pfam" id="PF11967">
    <property type="entry name" value="RecO_N"/>
    <property type="match status" value="1"/>
</dbReference>
<evidence type="ECO:0000256" key="7">
    <source>
        <dbReference type="HAMAP-Rule" id="MF_00201"/>
    </source>
</evidence>
<dbReference type="InterPro" id="IPR037278">
    <property type="entry name" value="ARFGAP/RecO"/>
</dbReference>
<evidence type="ECO:0000313" key="9">
    <source>
        <dbReference type="EMBL" id="GAK47439.1"/>
    </source>
</evidence>
<dbReference type="InterPro" id="IPR022572">
    <property type="entry name" value="DNA_rep/recomb_RecO_N"/>
</dbReference>
<evidence type="ECO:0000259" key="8">
    <source>
        <dbReference type="Pfam" id="PF11967"/>
    </source>
</evidence>
<dbReference type="SUPFAM" id="SSF57863">
    <property type="entry name" value="ArfGap/RecO-like zinc finger"/>
    <property type="match status" value="1"/>
</dbReference>
<dbReference type="GO" id="GO:0043590">
    <property type="term" value="C:bacterial nucleoid"/>
    <property type="evidence" value="ECO:0007669"/>
    <property type="project" value="TreeGrafter"/>
</dbReference>
<dbReference type="eggNOG" id="COG1381">
    <property type="taxonomic scope" value="Bacteria"/>
</dbReference>
<dbReference type="STRING" id="1291743.LOSG293_060430"/>
<keyword evidence="5 7" id="KW-0234">DNA repair</keyword>
<proteinExistence type="inferred from homology"/>
<dbReference type="GO" id="GO:0006302">
    <property type="term" value="P:double-strand break repair"/>
    <property type="evidence" value="ECO:0007669"/>
    <property type="project" value="TreeGrafter"/>
</dbReference>
<dbReference type="Pfam" id="PF02565">
    <property type="entry name" value="RecO_C"/>
    <property type="match status" value="1"/>
</dbReference>
<feature type="domain" description="DNA replication/recombination mediator RecO N-terminal" evidence="8">
    <location>
        <begin position="10"/>
        <end position="82"/>
    </location>
</feature>
<dbReference type="Gene3D" id="1.20.1440.120">
    <property type="entry name" value="Recombination protein O, C-terminal domain"/>
    <property type="match status" value="1"/>
</dbReference>
<evidence type="ECO:0000256" key="5">
    <source>
        <dbReference type="ARBA" id="ARBA00023204"/>
    </source>
</evidence>
<keyword evidence="3 7" id="KW-0227">DNA damage</keyword>
<gene>
    <name evidence="7 9" type="primary">recO</name>
    <name evidence="9" type="ORF">LOSG293_060430</name>
</gene>
<comment type="similarity">
    <text evidence="1 7">Belongs to the RecO family.</text>
</comment>
<accession>A0A081BHC1</accession>
<reference evidence="9" key="1">
    <citation type="journal article" date="2014" name="Genome Announc.">
        <title>Draft Genome Sequence of Lactobacillus oryzae Strain SG293T.</title>
        <authorList>
            <person name="Tanizawa Y."/>
            <person name="Fujisawa T."/>
            <person name="Mochizuki T."/>
            <person name="Kaminuma E."/>
            <person name="Nakamura Y."/>
            <person name="Tohno M."/>
        </authorList>
    </citation>
    <scope>NUCLEOTIDE SEQUENCE [LARGE SCALE GENOMIC DNA]</scope>
    <source>
        <strain evidence="9">SG293</strain>
    </source>
</reference>